<dbReference type="InterPro" id="IPR005119">
    <property type="entry name" value="LysR_subst-bd"/>
</dbReference>
<evidence type="ECO:0000259" key="5">
    <source>
        <dbReference type="PROSITE" id="PS50931"/>
    </source>
</evidence>
<dbReference type="InterPro" id="IPR036388">
    <property type="entry name" value="WH-like_DNA-bd_sf"/>
</dbReference>
<dbReference type="EMBL" id="CP000155">
    <property type="protein sequence ID" value="ABC28482.1"/>
    <property type="molecule type" value="Genomic_DNA"/>
</dbReference>
<dbReference type="SUPFAM" id="SSF46785">
    <property type="entry name" value="Winged helix' DNA-binding domain"/>
    <property type="match status" value="1"/>
</dbReference>
<dbReference type="STRING" id="349521.HCH_01626"/>
<organism evidence="6 7">
    <name type="scientific">Hahella chejuensis (strain KCTC 2396)</name>
    <dbReference type="NCBI Taxonomy" id="349521"/>
    <lineage>
        <taxon>Bacteria</taxon>
        <taxon>Pseudomonadati</taxon>
        <taxon>Pseudomonadota</taxon>
        <taxon>Gammaproteobacteria</taxon>
        <taxon>Oceanospirillales</taxon>
        <taxon>Hahellaceae</taxon>
        <taxon>Hahella</taxon>
    </lineage>
</organism>
<dbReference type="Pfam" id="PF03466">
    <property type="entry name" value="LysR_substrate"/>
    <property type="match status" value="1"/>
</dbReference>
<keyword evidence="2" id="KW-0805">Transcription regulation</keyword>
<gene>
    <name evidence="6" type="ordered locus">HCH_01626</name>
</gene>
<evidence type="ECO:0000256" key="3">
    <source>
        <dbReference type="ARBA" id="ARBA00023125"/>
    </source>
</evidence>
<dbReference type="PANTHER" id="PTHR30126">
    <property type="entry name" value="HTH-TYPE TRANSCRIPTIONAL REGULATOR"/>
    <property type="match status" value="1"/>
</dbReference>
<dbReference type="PRINTS" id="PR00039">
    <property type="entry name" value="HTHLYSR"/>
</dbReference>
<dbReference type="InterPro" id="IPR036390">
    <property type="entry name" value="WH_DNA-bd_sf"/>
</dbReference>
<dbReference type="Proteomes" id="UP000000238">
    <property type="component" value="Chromosome"/>
</dbReference>
<dbReference type="OrthoDB" id="9786526at2"/>
<dbReference type="AlphaFoldDB" id="Q2SLJ2"/>
<keyword evidence="3" id="KW-0238">DNA-binding</keyword>
<dbReference type="KEGG" id="hch:HCH_01626"/>
<dbReference type="FunFam" id="1.10.10.10:FF:000001">
    <property type="entry name" value="LysR family transcriptional regulator"/>
    <property type="match status" value="1"/>
</dbReference>
<evidence type="ECO:0000313" key="6">
    <source>
        <dbReference type="EMBL" id="ABC28482.1"/>
    </source>
</evidence>
<dbReference type="PANTHER" id="PTHR30126:SF88">
    <property type="entry name" value="TRANSCRIPTIONAL REGULATOR-RELATED"/>
    <property type="match status" value="1"/>
</dbReference>
<comment type="similarity">
    <text evidence="1">Belongs to the LysR transcriptional regulatory family.</text>
</comment>
<dbReference type="PROSITE" id="PS50931">
    <property type="entry name" value="HTH_LYSR"/>
    <property type="match status" value="1"/>
</dbReference>
<name>Q2SLJ2_HAHCH</name>
<keyword evidence="4" id="KW-0804">Transcription</keyword>
<dbReference type="Gene3D" id="1.10.10.10">
    <property type="entry name" value="Winged helix-like DNA-binding domain superfamily/Winged helix DNA-binding domain"/>
    <property type="match status" value="1"/>
</dbReference>
<reference evidence="6 7" key="1">
    <citation type="journal article" date="2005" name="Nucleic Acids Res.">
        <title>Genomic blueprint of Hahella chejuensis, a marine microbe producing an algicidal agent.</title>
        <authorList>
            <person name="Jeong H."/>
            <person name="Yim J.H."/>
            <person name="Lee C."/>
            <person name="Choi S.-H."/>
            <person name="Park Y.K."/>
            <person name="Yoon S.H."/>
            <person name="Hur C.-G."/>
            <person name="Kang H.-Y."/>
            <person name="Kim D."/>
            <person name="Lee H.H."/>
            <person name="Park K.H."/>
            <person name="Park S.-H."/>
            <person name="Park H.-S."/>
            <person name="Lee H.K."/>
            <person name="Oh T.K."/>
            <person name="Kim J.F."/>
        </authorList>
    </citation>
    <scope>NUCLEOTIDE SEQUENCE [LARGE SCALE GENOMIC DNA]</scope>
    <source>
        <strain evidence="6 7">KCTC 2396</strain>
    </source>
</reference>
<dbReference type="CDD" id="cd05466">
    <property type="entry name" value="PBP2_LTTR_substrate"/>
    <property type="match status" value="1"/>
</dbReference>
<dbReference type="Gene3D" id="3.40.190.290">
    <property type="match status" value="1"/>
</dbReference>
<accession>Q2SLJ2</accession>
<dbReference type="GO" id="GO:0000976">
    <property type="term" value="F:transcription cis-regulatory region binding"/>
    <property type="evidence" value="ECO:0007669"/>
    <property type="project" value="TreeGrafter"/>
</dbReference>
<dbReference type="RefSeq" id="WP_011395554.1">
    <property type="nucleotide sequence ID" value="NC_007645.1"/>
</dbReference>
<evidence type="ECO:0000256" key="1">
    <source>
        <dbReference type="ARBA" id="ARBA00009437"/>
    </source>
</evidence>
<dbReference type="GO" id="GO:0003700">
    <property type="term" value="F:DNA-binding transcription factor activity"/>
    <property type="evidence" value="ECO:0007669"/>
    <property type="project" value="InterPro"/>
</dbReference>
<evidence type="ECO:0000256" key="2">
    <source>
        <dbReference type="ARBA" id="ARBA00023015"/>
    </source>
</evidence>
<dbReference type="eggNOG" id="COG0583">
    <property type="taxonomic scope" value="Bacteria"/>
</dbReference>
<dbReference type="Pfam" id="PF00126">
    <property type="entry name" value="HTH_1"/>
    <property type="match status" value="1"/>
</dbReference>
<protein>
    <submittedName>
        <fullName evidence="6">Transcriptional regulator</fullName>
    </submittedName>
</protein>
<dbReference type="SUPFAM" id="SSF53850">
    <property type="entry name" value="Periplasmic binding protein-like II"/>
    <property type="match status" value="1"/>
</dbReference>
<evidence type="ECO:0000256" key="4">
    <source>
        <dbReference type="ARBA" id="ARBA00023163"/>
    </source>
</evidence>
<sequence>MTNEQLRAFVGVVEHGSFRAAAAALFKTQSTVSAAVAALEQEFDLQLFNRETYRPTLTIEGKALFREAKALLSKAHDLEMLGHRLAQGKAPELSISLSAMCAHLPGLDTLKAFAKKRPEMRLHLHTEHLSGVLEQLLLEKAEVAIGPQVGLDDRYEFTEVAKVTQVTVAAPGFTEAGGDGVVRQAQLRNRPHILIADSGSLAPFDHVNVIPGGHRWYVNDFLMKKGLLLSGMGWARIPLHMVDAELERDELRFLQVENFPSRSLVPIYLIRLRNQLLSPLAQEFWDEMLGASL</sequence>
<dbReference type="HOGENOM" id="CLU_039613_35_0_6"/>
<evidence type="ECO:0000313" key="7">
    <source>
        <dbReference type="Proteomes" id="UP000000238"/>
    </source>
</evidence>
<proteinExistence type="inferred from homology"/>
<dbReference type="InterPro" id="IPR000847">
    <property type="entry name" value="LysR_HTH_N"/>
</dbReference>
<keyword evidence="7" id="KW-1185">Reference proteome</keyword>
<feature type="domain" description="HTH lysR-type" evidence="5">
    <location>
        <begin position="1"/>
        <end position="58"/>
    </location>
</feature>